<keyword evidence="2" id="KW-0472">Membrane</keyword>
<name>A0ABY4Q0F9_9ACTN</name>
<reference evidence="3 4" key="1">
    <citation type="submission" date="2022-05" db="EMBL/GenBank/DDBJ databases">
        <authorList>
            <person name="Zhou X."/>
            <person name="Li K."/>
            <person name="Man Y."/>
        </authorList>
    </citation>
    <scope>NUCLEOTIDE SEQUENCE [LARGE SCALE GENOMIC DNA]</scope>
    <source>
        <strain evidence="3 4">MS405</strain>
    </source>
</reference>
<keyword evidence="2" id="KW-1133">Transmembrane helix</keyword>
<proteinExistence type="predicted"/>
<dbReference type="Proteomes" id="UP000829992">
    <property type="component" value="Chromosome"/>
</dbReference>
<protein>
    <recommendedName>
        <fullName evidence="5">Integral membrane protein</fullName>
    </recommendedName>
</protein>
<dbReference type="EMBL" id="CP097289">
    <property type="protein sequence ID" value="UQT58656.1"/>
    <property type="molecule type" value="Genomic_DNA"/>
</dbReference>
<organism evidence="3 4">
    <name type="scientific">Streptomyces durmitorensis</name>
    <dbReference type="NCBI Taxonomy" id="319947"/>
    <lineage>
        <taxon>Bacteria</taxon>
        <taxon>Bacillati</taxon>
        <taxon>Actinomycetota</taxon>
        <taxon>Actinomycetes</taxon>
        <taxon>Kitasatosporales</taxon>
        <taxon>Streptomycetaceae</taxon>
        <taxon>Streptomyces</taxon>
    </lineage>
</organism>
<evidence type="ECO:0008006" key="5">
    <source>
        <dbReference type="Google" id="ProtNLM"/>
    </source>
</evidence>
<evidence type="ECO:0000256" key="2">
    <source>
        <dbReference type="SAM" id="Phobius"/>
    </source>
</evidence>
<evidence type="ECO:0000256" key="1">
    <source>
        <dbReference type="SAM" id="MobiDB-lite"/>
    </source>
</evidence>
<feature type="transmembrane region" description="Helical" evidence="2">
    <location>
        <begin position="24"/>
        <end position="49"/>
    </location>
</feature>
<gene>
    <name evidence="3" type="ORF">M4V62_28290</name>
</gene>
<feature type="transmembrane region" description="Helical" evidence="2">
    <location>
        <begin position="61"/>
        <end position="79"/>
    </location>
</feature>
<accession>A0ABY4Q0F9</accession>
<evidence type="ECO:0000313" key="4">
    <source>
        <dbReference type="Proteomes" id="UP000829992"/>
    </source>
</evidence>
<feature type="compositionally biased region" description="Basic and acidic residues" evidence="1">
    <location>
        <begin position="7"/>
        <end position="17"/>
    </location>
</feature>
<keyword evidence="4" id="KW-1185">Reference proteome</keyword>
<sequence>MTRRAALAHDDERDRPAHHPQAPWWWGMGPAGAVLLIAAGIAWALWAFLGSGVAGGPMAGYQSSKIVAIGLVLLGTIVLERLRSRRTRADEAEEQQEEEQQAEEQQETPC</sequence>
<feature type="compositionally biased region" description="Acidic residues" evidence="1">
    <location>
        <begin position="91"/>
        <end position="110"/>
    </location>
</feature>
<keyword evidence="2" id="KW-0812">Transmembrane</keyword>
<feature type="region of interest" description="Disordered" evidence="1">
    <location>
        <begin position="86"/>
        <end position="110"/>
    </location>
</feature>
<evidence type="ECO:0000313" key="3">
    <source>
        <dbReference type="EMBL" id="UQT58656.1"/>
    </source>
</evidence>
<dbReference type="RefSeq" id="WP_249590019.1">
    <property type="nucleotide sequence ID" value="NZ_BAAAQL010000011.1"/>
</dbReference>
<feature type="region of interest" description="Disordered" evidence="1">
    <location>
        <begin position="1"/>
        <end position="23"/>
    </location>
</feature>